<protein>
    <recommendedName>
        <fullName evidence="4">Lipoprotein</fullName>
    </recommendedName>
</protein>
<accession>A0ABM7PGJ3</accession>
<evidence type="ECO:0008006" key="4">
    <source>
        <dbReference type="Google" id="ProtNLM"/>
    </source>
</evidence>
<feature type="chain" id="PRO_5045782938" description="Lipoprotein" evidence="1">
    <location>
        <begin position="24"/>
        <end position="289"/>
    </location>
</feature>
<proteinExistence type="predicted"/>
<feature type="signal peptide" evidence="1">
    <location>
        <begin position="1"/>
        <end position="23"/>
    </location>
</feature>
<evidence type="ECO:0000313" key="2">
    <source>
        <dbReference type="EMBL" id="BCS96702.1"/>
    </source>
</evidence>
<dbReference type="Proteomes" id="UP001320148">
    <property type="component" value="Chromosome"/>
</dbReference>
<dbReference type="PROSITE" id="PS51257">
    <property type="entry name" value="PROKAR_LIPOPROTEIN"/>
    <property type="match status" value="1"/>
</dbReference>
<name>A0ABM7PGJ3_9BACT</name>
<organism evidence="2 3">
    <name type="scientific">Desulfoluna limicola</name>
    <dbReference type="NCBI Taxonomy" id="2810562"/>
    <lineage>
        <taxon>Bacteria</taxon>
        <taxon>Pseudomonadati</taxon>
        <taxon>Thermodesulfobacteriota</taxon>
        <taxon>Desulfobacteria</taxon>
        <taxon>Desulfobacterales</taxon>
        <taxon>Desulfolunaceae</taxon>
        <taxon>Desulfoluna</taxon>
    </lineage>
</organism>
<dbReference type="RefSeq" id="WP_236892991.1">
    <property type="nucleotide sequence ID" value="NZ_AP024488.1"/>
</dbReference>
<gene>
    <name evidence="2" type="ORF">DSLASN_23340</name>
</gene>
<reference evidence="2 3" key="1">
    <citation type="submission" date="2021-02" db="EMBL/GenBank/DDBJ databases">
        <title>Complete genome of Desulfoluna sp. strain ASN36.</title>
        <authorList>
            <person name="Takahashi A."/>
            <person name="Kojima H."/>
            <person name="Fukui M."/>
        </authorList>
    </citation>
    <scope>NUCLEOTIDE SEQUENCE [LARGE SCALE GENOMIC DNA]</scope>
    <source>
        <strain evidence="2 3">ASN36</strain>
    </source>
</reference>
<dbReference type="EMBL" id="AP024488">
    <property type="protein sequence ID" value="BCS96702.1"/>
    <property type="molecule type" value="Genomic_DNA"/>
</dbReference>
<evidence type="ECO:0000256" key="1">
    <source>
        <dbReference type="SAM" id="SignalP"/>
    </source>
</evidence>
<evidence type="ECO:0000313" key="3">
    <source>
        <dbReference type="Proteomes" id="UP001320148"/>
    </source>
</evidence>
<keyword evidence="1" id="KW-0732">Signal</keyword>
<keyword evidence="3" id="KW-1185">Reference proteome</keyword>
<sequence>MNRASRWPLFAALVLVLILTGCATTPQRQVFQAHDIYRDAYLNFYNEVKENIEACSRKDGRFRYNEAVVADSYLRMVKTIQGGYDAAGINIRVYPVNGGEWGWTQKKAYLVHHADSVEKLTRRFRNEFLRQRPMASEIAAAHLLTRGWDISQKGFALGGEAGKRYTLPLLVTVNINQAYGGMGHFDFNTKALTATPRYIDDTTVPGARSAEIAAINWDFSEADRQFSRVDSPAPQLATLIQREKAIRTRYEAMARDVGNKGDGTYERLDATLQWIDRNKVWIKSILTHI</sequence>